<dbReference type="EMBL" id="JBJQND010000007">
    <property type="protein sequence ID" value="KAL3871511.1"/>
    <property type="molecule type" value="Genomic_DNA"/>
</dbReference>
<feature type="compositionally biased region" description="Low complexity" evidence="1">
    <location>
        <begin position="1"/>
        <end position="16"/>
    </location>
</feature>
<reference evidence="2 3" key="1">
    <citation type="submission" date="2024-11" db="EMBL/GenBank/DDBJ databases">
        <title>Chromosome-level genome assembly of the freshwater bivalve Anodonta woodiana.</title>
        <authorList>
            <person name="Chen X."/>
        </authorList>
    </citation>
    <scope>NUCLEOTIDE SEQUENCE [LARGE SCALE GENOMIC DNA]</scope>
    <source>
        <strain evidence="2">MN2024</strain>
        <tissue evidence="2">Gills</tissue>
    </source>
</reference>
<sequence>MTETTTSDTTSSFESASVKEEKPECSSITRNNSTSTVNSCKTGAKRDFTFVQKWRVET</sequence>
<dbReference type="Proteomes" id="UP001634394">
    <property type="component" value="Unassembled WGS sequence"/>
</dbReference>
<evidence type="ECO:0000313" key="3">
    <source>
        <dbReference type="Proteomes" id="UP001634394"/>
    </source>
</evidence>
<comment type="caution">
    <text evidence="2">The sequence shown here is derived from an EMBL/GenBank/DDBJ whole genome shotgun (WGS) entry which is preliminary data.</text>
</comment>
<feature type="compositionally biased region" description="Polar residues" evidence="1">
    <location>
        <begin position="26"/>
        <end position="38"/>
    </location>
</feature>
<feature type="region of interest" description="Disordered" evidence="1">
    <location>
        <begin position="1"/>
        <end position="38"/>
    </location>
</feature>
<keyword evidence="3" id="KW-1185">Reference proteome</keyword>
<evidence type="ECO:0000256" key="1">
    <source>
        <dbReference type="SAM" id="MobiDB-lite"/>
    </source>
</evidence>
<dbReference type="AlphaFoldDB" id="A0ABD3WDR5"/>
<evidence type="ECO:0000313" key="2">
    <source>
        <dbReference type="EMBL" id="KAL3871511.1"/>
    </source>
</evidence>
<accession>A0ABD3WDR5</accession>
<feature type="non-terminal residue" evidence="2">
    <location>
        <position position="1"/>
    </location>
</feature>
<gene>
    <name evidence="2" type="ORF">ACJMK2_039505</name>
</gene>
<organism evidence="2 3">
    <name type="scientific">Sinanodonta woodiana</name>
    <name type="common">Chinese pond mussel</name>
    <name type="synonym">Anodonta woodiana</name>
    <dbReference type="NCBI Taxonomy" id="1069815"/>
    <lineage>
        <taxon>Eukaryota</taxon>
        <taxon>Metazoa</taxon>
        <taxon>Spiralia</taxon>
        <taxon>Lophotrochozoa</taxon>
        <taxon>Mollusca</taxon>
        <taxon>Bivalvia</taxon>
        <taxon>Autobranchia</taxon>
        <taxon>Heteroconchia</taxon>
        <taxon>Palaeoheterodonta</taxon>
        <taxon>Unionida</taxon>
        <taxon>Unionoidea</taxon>
        <taxon>Unionidae</taxon>
        <taxon>Unioninae</taxon>
        <taxon>Sinanodonta</taxon>
    </lineage>
</organism>
<protein>
    <submittedName>
        <fullName evidence="2">Uncharacterized protein</fullName>
    </submittedName>
</protein>
<name>A0ABD3WDR5_SINWO</name>
<proteinExistence type="predicted"/>